<dbReference type="GeneID" id="41975197"/>
<keyword evidence="4" id="KW-0804">Transcription</keyword>
<evidence type="ECO:0000259" key="6">
    <source>
        <dbReference type="SMART" id="SM00906"/>
    </source>
</evidence>
<dbReference type="GO" id="GO:0008270">
    <property type="term" value="F:zinc ion binding"/>
    <property type="evidence" value="ECO:0007669"/>
    <property type="project" value="InterPro"/>
</dbReference>
<evidence type="ECO:0000256" key="4">
    <source>
        <dbReference type="ARBA" id="ARBA00023163"/>
    </source>
</evidence>
<protein>
    <recommendedName>
        <fullName evidence="6">Xylanolytic transcriptional activator regulatory domain-containing protein</fullName>
    </recommendedName>
</protein>
<dbReference type="STRING" id="1093900.A0A507B2M4"/>
<dbReference type="PANTHER" id="PTHR47171">
    <property type="entry name" value="FARA-RELATED"/>
    <property type="match status" value="1"/>
</dbReference>
<dbReference type="InterPro" id="IPR052073">
    <property type="entry name" value="Amide_Lactam_Regulators"/>
</dbReference>
<keyword evidence="8" id="KW-1185">Reference proteome</keyword>
<accession>A0A507B2M4</accession>
<dbReference type="GO" id="GO:0006351">
    <property type="term" value="P:DNA-templated transcription"/>
    <property type="evidence" value="ECO:0007669"/>
    <property type="project" value="InterPro"/>
</dbReference>
<dbReference type="Proteomes" id="UP000319257">
    <property type="component" value="Unassembled WGS sequence"/>
</dbReference>
<keyword evidence="1" id="KW-0862">Zinc</keyword>
<dbReference type="InParanoid" id="A0A507B2M4"/>
<comment type="caution">
    <text evidence="7">The sequence shown here is derived from an EMBL/GenBank/DDBJ whole genome shotgun (WGS) entry which is preliminary data.</text>
</comment>
<keyword evidence="5" id="KW-0539">Nucleus</keyword>
<dbReference type="SMART" id="SM00906">
    <property type="entry name" value="Fungal_trans"/>
    <property type="match status" value="1"/>
</dbReference>
<evidence type="ECO:0000256" key="2">
    <source>
        <dbReference type="ARBA" id="ARBA00023015"/>
    </source>
</evidence>
<gene>
    <name evidence="7" type="ORF">E0L32_007750</name>
</gene>
<dbReference type="PANTHER" id="PTHR47171:SF1">
    <property type="entry name" value="ZN(II)2CYS6 TRANSCRIPTION FACTOR (EUROFUNG)"/>
    <property type="match status" value="1"/>
</dbReference>
<dbReference type="CDD" id="cd12148">
    <property type="entry name" value="fungal_TF_MHR"/>
    <property type="match status" value="1"/>
</dbReference>
<proteinExistence type="predicted"/>
<dbReference type="AlphaFoldDB" id="A0A507B2M4"/>
<evidence type="ECO:0000256" key="1">
    <source>
        <dbReference type="ARBA" id="ARBA00022833"/>
    </source>
</evidence>
<evidence type="ECO:0000256" key="5">
    <source>
        <dbReference type="ARBA" id="ARBA00023242"/>
    </source>
</evidence>
<evidence type="ECO:0000256" key="3">
    <source>
        <dbReference type="ARBA" id="ARBA00023125"/>
    </source>
</evidence>
<keyword evidence="2" id="KW-0805">Transcription regulation</keyword>
<feature type="domain" description="Xylanolytic transcriptional activator regulatory" evidence="6">
    <location>
        <begin position="189"/>
        <end position="261"/>
    </location>
</feature>
<reference evidence="7 8" key="1">
    <citation type="submission" date="2019-06" db="EMBL/GenBank/DDBJ databases">
        <title>Draft genome sequence of the filamentous fungus Phialemoniopsis curvata isolated from diesel fuel.</title>
        <authorList>
            <person name="Varaljay V.A."/>
            <person name="Lyon W.J."/>
            <person name="Crouch A.L."/>
            <person name="Drake C.E."/>
            <person name="Hollomon J.M."/>
            <person name="Nadeau L.J."/>
            <person name="Nunn H.S."/>
            <person name="Stevenson B.S."/>
            <person name="Bojanowski C.L."/>
            <person name="Crookes-Goodson W.J."/>
        </authorList>
    </citation>
    <scope>NUCLEOTIDE SEQUENCE [LARGE SCALE GENOMIC DNA]</scope>
    <source>
        <strain evidence="7 8">D216</strain>
    </source>
</reference>
<dbReference type="RefSeq" id="XP_030993250.1">
    <property type="nucleotide sequence ID" value="XM_031142528.1"/>
</dbReference>
<organism evidence="7 8">
    <name type="scientific">Thyridium curvatum</name>
    <dbReference type="NCBI Taxonomy" id="1093900"/>
    <lineage>
        <taxon>Eukaryota</taxon>
        <taxon>Fungi</taxon>
        <taxon>Dikarya</taxon>
        <taxon>Ascomycota</taxon>
        <taxon>Pezizomycotina</taxon>
        <taxon>Sordariomycetes</taxon>
        <taxon>Sordariomycetidae</taxon>
        <taxon>Thyridiales</taxon>
        <taxon>Thyridiaceae</taxon>
        <taxon>Thyridium</taxon>
    </lineage>
</organism>
<dbReference type="OrthoDB" id="5121955at2759"/>
<name>A0A507B2M4_9PEZI</name>
<dbReference type="InterPro" id="IPR007219">
    <property type="entry name" value="XnlR_reg_dom"/>
</dbReference>
<keyword evidence="3" id="KW-0238">DNA-binding</keyword>
<dbReference type="EMBL" id="SKBQ01000048">
    <property type="protein sequence ID" value="TPX11539.1"/>
    <property type="molecule type" value="Genomic_DNA"/>
</dbReference>
<evidence type="ECO:0000313" key="7">
    <source>
        <dbReference type="EMBL" id="TPX11539.1"/>
    </source>
</evidence>
<sequence length="457" mass="51898">MQPQSFISRMKTYHQVDSARVKTPQSAVRQASLTSPPKYTFRFLPRPQIAASYTTGKPLSILMCWHSSRRAAGPDDPAAAYLRCIVSAFFRSVHPGFPVLDRSAFELRYHQGTASLFLLQTVFFLSATVCDDNIFEGSQIGNRAQARRAFYNRAKLLYDADYETDNTLLTACLFLLGFWWQRPQEQKDSWHWLGCAISLAQTMGMHRSTEQSCLSPRTRSLWKRIWWSLYIRDRHVSAALGRPYRIRDQDCNPEPLGEADFEFDSHTTTDIIAKQGAYHIAYTQNVSSLTILLGRILTLRFSPIEHCAPADIEDVGARLRDWEQNLPGVVLQRSMSGKLGASFWTAMLYASFHNCQILLYRPTREQGIEGGLNEVAIRAADSITRIAEDVLTANTLRKCQLHMIPALFAALSIHAVVIQREETVHRLLAENRSRQCMLALRELSKSWPVGGWILGLL</sequence>
<evidence type="ECO:0000313" key="8">
    <source>
        <dbReference type="Proteomes" id="UP000319257"/>
    </source>
</evidence>
<dbReference type="GO" id="GO:0003677">
    <property type="term" value="F:DNA binding"/>
    <property type="evidence" value="ECO:0007669"/>
    <property type="project" value="UniProtKB-KW"/>
</dbReference>
<dbReference type="Pfam" id="PF04082">
    <property type="entry name" value="Fungal_trans"/>
    <property type="match status" value="1"/>
</dbReference>